<dbReference type="AlphaFoldDB" id="A0A6V7XAC6"/>
<dbReference type="PANTHER" id="PTHR11675:SF116">
    <property type="entry name" value="N-ACETYLGALACTOSAMINYLTRANSFERASE 8-RELATED"/>
    <property type="match status" value="1"/>
</dbReference>
<dbReference type="PANTHER" id="PTHR11675">
    <property type="entry name" value="N-ACETYLGALACTOSAMINYLTRANSFERASE"/>
    <property type="match status" value="1"/>
</dbReference>
<evidence type="ECO:0000256" key="1">
    <source>
        <dbReference type="ARBA" id="ARBA00023157"/>
    </source>
</evidence>
<organism evidence="3 4">
    <name type="scientific">Meloidogyne enterolobii</name>
    <name type="common">Root-knot nematode worm</name>
    <name type="synonym">Meloidogyne mayaguensis</name>
    <dbReference type="NCBI Taxonomy" id="390850"/>
    <lineage>
        <taxon>Eukaryota</taxon>
        <taxon>Metazoa</taxon>
        <taxon>Ecdysozoa</taxon>
        <taxon>Nematoda</taxon>
        <taxon>Chromadorea</taxon>
        <taxon>Rhabditida</taxon>
        <taxon>Tylenchina</taxon>
        <taxon>Tylenchomorpha</taxon>
        <taxon>Tylenchoidea</taxon>
        <taxon>Meloidogynidae</taxon>
        <taxon>Meloidogyninae</taxon>
        <taxon>Meloidogyne</taxon>
    </lineage>
</organism>
<sequence length="166" mass="19228">MCFSGKCILIAHLFLFFSIFFTSILTNSPSELPECPFIDPSKDLNKWANLAVYPQKCNVTKEIPEEGSEERELYDKGIHRHYFNAWVSDKIGPEREIEIQAHEKCSEIDYSHVNLKTSIVIVYHNEAFSVLVRMINGLFRYTPSKLLKEIILYDDASESILLLKHN</sequence>
<dbReference type="GO" id="GO:0005112">
    <property type="term" value="F:Notch binding"/>
    <property type="evidence" value="ECO:0007669"/>
    <property type="project" value="TreeGrafter"/>
</dbReference>
<feature type="chain" id="PRO_5027649121" evidence="2">
    <location>
        <begin position="27"/>
        <end position="166"/>
    </location>
</feature>
<dbReference type="OrthoDB" id="5859346at2759"/>
<dbReference type="SUPFAM" id="SSF53448">
    <property type="entry name" value="Nucleotide-diphospho-sugar transferases"/>
    <property type="match status" value="1"/>
</dbReference>
<keyword evidence="2" id="KW-0732">Signal</keyword>
<name>A0A6V7XAC6_MELEN</name>
<feature type="signal peptide" evidence="2">
    <location>
        <begin position="1"/>
        <end position="26"/>
    </location>
</feature>
<comment type="caution">
    <text evidence="3">The sequence shown here is derived from an EMBL/GenBank/DDBJ whole genome shotgun (WGS) entry which is preliminary data.</text>
</comment>
<keyword evidence="1" id="KW-1015">Disulfide bond</keyword>
<dbReference type="GO" id="GO:0006493">
    <property type="term" value="P:protein O-linked glycosylation"/>
    <property type="evidence" value="ECO:0007669"/>
    <property type="project" value="TreeGrafter"/>
</dbReference>
<dbReference type="EMBL" id="CAJEWN010001298">
    <property type="protein sequence ID" value="CAD2196281.1"/>
    <property type="molecule type" value="Genomic_DNA"/>
</dbReference>
<dbReference type="Proteomes" id="UP000580250">
    <property type="component" value="Unassembled WGS sequence"/>
</dbReference>
<proteinExistence type="predicted"/>
<dbReference type="InterPro" id="IPR029044">
    <property type="entry name" value="Nucleotide-diphossugar_trans"/>
</dbReference>
<dbReference type="GO" id="GO:0008593">
    <property type="term" value="P:regulation of Notch signaling pathway"/>
    <property type="evidence" value="ECO:0007669"/>
    <property type="project" value="TreeGrafter"/>
</dbReference>
<accession>A0A6V7XAC6</accession>
<evidence type="ECO:0000313" key="3">
    <source>
        <dbReference type="EMBL" id="CAD2196281.1"/>
    </source>
</evidence>
<protein>
    <submittedName>
        <fullName evidence="3">Uncharacterized protein</fullName>
    </submittedName>
</protein>
<gene>
    <name evidence="3" type="ORF">MENT_LOCUS49436</name>
</gene>
<dbReference type="GO" id="GO:0005794">
    <property type="term" value="C:Golgi apparatus"/>
    <property type="evidence" value="ECO:0007669"/>
    <property type="project" value="TreeGrafter"/>
</dbReference>
<evidence type="ECO:0000256" key="2">
    <source>
        <dbReference type="SAM" id="SignalP"/>
    </source>
</evidence>
<reference evidence="3 4" key="1">
    <citation type="submission" date="2020-08" db="EMBL/GenBank/DDBJ databases">
        <authorList>
            <person name="Koutsovoulos G."/>
            <person name="Danchin GJ E."/>
        </authorList>
    </citation>
    <scope>NUCLEOTIDE SEQUENCE [LARGE SCALE GENOMIC DNA]</scope>
</reference>
<dbReference type="GO" id="GO:0004653">
    <property type="term" value="F:polypeptide N-acetylgalactosaminyltransferase activity"/>
    <property type="evidence" value="ECO:0007669"/>
    <property type="project" value="TreeGrafter"/>
</dbReference>
<evidence type="ECO:0000313" key="4">
    <source>
        <dbReference type="Proteomes" id="UP000580250"/>
    </source>
</evidence>
<dbReference type="Gene3D" id="3.90.550.10">
    <property type="entry name" value="Spore Coat Polysaccharide Biosynthesis Protein SpsA, Chain A"/>
    <property type="match status" value="1"/>
</dbReference>